<dbReference type="InterPro" id="IPR006015">
    <property type="entry name" value="Universal_stress_UspA"/>
</dbReference>
<dbReference type="Pfam" id="PF00582">
    <property type="entry name" value="Usp"/>
    <property type="match status" value="2"/>
</dbReference>
<feature type="domain" description="UspA" evidence="2">
    <location>
        <begin position="220"/>
        <end position="273"/>
    </location>
</feature>
<dbReference type="Gene3D" id="3.40.50.12370">
    <property type="match status" value="1"/>
</dbReference>
<protein>
    <submittedName>
        <fullName evidence="3">Universal stress protein</fullName>
    </submittedName>
</protein>
<feature type="domain" description="UspA" evidence="2">
    <location>
        <begin position="3"/>
        <end position="144"/>
    </location>
</feature>
<dbReference type="PANTHER" id="PTHR46268:SF15">
    <property type="entry name" value="UNIVERSAL STRESS PROTEIN HP_0031"/>
    <property type="match status" value="1"/>
</dbReference>
<evidence type="ECO:0000313" key="3">
    <source>
        <dbReference type="EMBL" id="PPE67811.1"/>
    </source>
</evidence>
<comment type="caution">
    <text evidence="3">The sequence shown here is derived from an EMBL/GenBank/DDBJ whole genome shotgun (WGS) entry which is preliminary data.</text>
</comment>
<keyword evidence="4" id="KW-1185">Reference proteome</keyword>
<dbReference type="OrthoDB" id="9804721at2"/>
<dbReference type="CDD" id="cd00293">
    <property type="entry name" value="USP-like"/>
    <property type="match status" value="2"/>
</dbReference>
<name>A0A2S5SYJ1_9BURK</name>
<gene>
    <name evidence="3" type="ORF">C1704_02825</name>
</gene>
<proteinExistence type="inferred from homology"/>
<organism evidence="3 4">
    <name type="scientific">Caldimonas caldifontis</name>
    <dbReference type="NCBI Taxonomy" id="1452508"/>
    <lineage>
        <taxon>Bacteria</taxon>
        <taxon>Pseudomonadati</taxon>
        <taxon>Pseudomonadota</taxon>
        <taxon>Betaproteobacteria</taxon>
        <taxon>Burkholderiales</taxon>
        <taxon>Sphaerotilaceae</taxon>
        <taxon>Caldimonas</taxon>
    </lineage>
</organism>
<evidence type="ECO:0000313" key="4">
    <source>
        <dbReference type="Proteomes" id="UP000238605"/>
    </source>
</evidence>
<dbReference type="RefSeq" id="WP_104300788.1">
    <property type="nucleotide sequence ID" value="NZ_PSNX01000002.1"/>
</dbReference>
<dbReference type="SUPFAM" id="SSF52402">
    <property type="entry name" value="Adenine nucleotide alpha hydrolases-like"/>
    <property type="match status" value="2"/>
</dbReference>
<evidence type="ECO:0000256" key="1">
    <source>
        <dbReference type="ARBA" id="ARBA00008791"/>
    </source>
</evidence>
<dbReference type="InterPro" id="IPR006016">
    <property type="entry name" value="UspA"/>
</dbReference>
<accession>A0A2S5SYJ1</accession>
<sequence>MNIRQMLVHLDTSPACEARVALACDLARRFDAHLTGLAPTGWVQMPVDVGMAMGSPNYVQLSMDHLRRRAEEAAKRFRTQVQGLRSAHAVIEEQDSAPAVVMHGRCSDLVVVGQHHPDDLLETAGGALAEQVLMLSGRPVLVVPYIGAPATCGQRILLAWKPTRESARAVADAMPLLQAAGHVDVVVFEEAGTPAGTAQLDDLSAWLTRHGVRHSASREPKVIDVGNALLSYAADRGSDLLVMGGYGHSRLREWVLGGATRSLLTQMTIPVVLSH</sequence>
<dbReference type="PRINTS" id="PR01438">
    <property type="entry name" value="UNVRSLSTRESS"/>
</dbReference>
<dbReference type="AlphaFoldDB" id="A0A2S5SYJ1"/>
<reference evidence="3 4" key="1">
    <citation type="submission" date="2018-02" db="EMBL/GenBank/DDBJ databases">
        <title>Reclassifiation of [Polyangium] brachysporum DSM 7029 as Guopingzhaonella breviflexa gen. nov., sp. nov., a member of the family Comamonadaceae.</title>
        <authorList>
            <person name="Tang B."/>
        </authorList>
    </citation>
    <scope>NUCLEOTIDE SEQUENCE [LARGE SCALE GENOMIC DNA]</scope>
    <source>
        <strain evidence="3 4">BCRC 80649</strain>
    </source>
</reference>
<dbReference type="PANTHER" id="PTHR46268">
    <property type="entry name" value="STRESS RESPONSE PROTEIN NHAX"/>
    <property type="match status" value="1"/>
</dbReference>
<evidence type="ECO:0000259" key="2">
    <source>
        <dbReference type="Pfam" id="PF00582"/>
    </source>
</evidence>
<dbReference type="EMBL" id="PSNX01000002">
    <property type="protein sequence ID" value="PPE67811.1"/>
    <property type="molecule type" value="Genomic_DNA"/>
</dbReference>
<dbReference type="Proteomes" id="UP000238605">
    <property type="component" value="Unassembled WGS sequence"/>
</dbReference>
<comment type="similarity">
    <text evidence="1">Belongs to the universal stress protein A family.</text>
</comment>